<dbReference type="Pfam" id="PF00488">
    <property type="entry name" value="MutS_V"/>
    <property type="match status" value="1"/>
</dbReference>
<evidence type="ECO:0000256" key="7">
    <source>
        <dbReference type="ARBA" id="ARBA00022884"/>
    </source>
</evidence>
<gene>
    <name evidence="9" type="primary">mutS2</name>
    <name evidence="9" type="synonym">rqcU</name>
    <name evidence="11" type="ORF">FFIC_240090</name>
</gene>
<dbReference type="InterPro" id="IPR036187">
    <property type="entry name" value="DNA_mismatch_repair_MutS_sf"/>
</dbReference>
<dbReference type="GO" id="GO:0004519">
    <property type="term" value="F:endonuclease activity"/>
    <property type="evidence" value="ECO:0007669"/>
    <property type="project" value="UniProtKB-UniRule"/>
</dbReference>
<dbReference type="Proteomes" id="UP000253891">
    <property type="component" value="Unassembled WGS sequence"/>
</dbReference>
<keyword evidence="4 9" id="KW-0255">Endonuclease</keyword>
<dbReference type="PROSITE" id="PS00486">
    <property type="entry name" value="DNA_MISMATCH_REPAIR_2"/>
    <property type="match status" value="1"/>
</dbReference>
<dbReference type="PANTHER" id="PTHR48466:SF2">
    <property type="entry name" value="OS10G0509000 PROTEIN"/>
    <property type="match status" value="1"/>
</dbReference>
<protein>
    <recommendedName>
        <fullName evidence="9">Endonuclease MutS2</fullName>
        <ecNumber evidence="9">3.1.-.-</ecNumber>
    </recommendedName>
    <alternativeName>
        <fullName evidence="9">Ribosome-associated protein quality control-upstream factor</fullName>
        <shortName evidence="9">RQC-upstream factor</shortName>
        <shortName evidence="9">RqcU</shortName>
        <ecNumber evidence="9">3.6.4.-</ecNumber>
    </alternativeName>
</protein>
<evidence type="ECO:0000256" key="4">
    <source>
        <dbReference type="ARBA" id="ARBA00022759"/>
    </source>
</evidence>
<dbReference type="InterPro" id="IPR000432">
    <property type="entry name" value="DNA_mismatch_repair_MutS_C"/>
</dbReference>
<dbReference type="InterPro" id="IPR045076">
    <property type="entry name" value="MutS"/>
</dbReference>
<dbReference type="GO" id="GO:0030983">
    <property type="term" value="F:mismatched DNA binding"/>
    <property type="evidence" value="ECO:0007669"/>
    <property type="project" value="InterPro"/>
</dbReference>
<dbReference type="Pfam" id="PF01713">
    <property type="entry name" value="Smr"/>
    <property type="match status" value="1"/>
</dbReference>
<evidence type="ECO:0000256" key="6">
    <source>
        <dbReference type="ARBA" id="ARBA00022840"/>
    </source>
</evidence>
<dbReference type="STRING" id="157463.GCA_001047075_00653"/>
<dbReference type="AlphaFoldDB" id="A0A0K8MGQ1"/>
<dbReference type="InterPro" id="IPR027417">
    <property type="entry name" value="P-loop_NTPase"/>
</dbReference>
<dbReference type="EC" id="3.1.-.-" evidence="9"/>
<dbReference type="RefSeq" id="WP_061993131.1">
    <property type="nucleotide sequence ID" value="NZ_DF968001.1"/>
</dbReference>
<feature type="domain" description="Smr" evidence="10">
    <location>
        <begin position="724"/>
        <end position="799"/>
    </location>
</feature>
<reference evidence="11 12" key="1">
    <citation type="journal article" date="2015" name="BMC Genomics">
        <title>Comparative genomics of Fructobacillus spp. and Leuconostoc spp. reveals niche-specific evolution of Fructobacillus spp.</title>
        <authorList>
            <person name="Endo A."/>
            <person name="Tanizawa Y."/>
            <person name="Tanaka N."/>
            <person name="Maeno S."/>
            <person name="Kumar H."/>
            <person name="Shiwa Y."/>
            <person name="Okada S."/>
            <person name="Yoshikawa H."/>
            <person name="Dicks L."/>
            <person name="Nakagawa J."/>
            <person name="Arita M."/>
        </authorList>
    </citation>
    <scope>NUCLEOTIDE SEQUENCE [LARGE SCALE GENOMIC DNA]</scope>
    <source>
        <strain evidence="11 12">JCM 12225</strain>
    </source>
</reference>
<keyword evidence="12" id="KW-1185">Reference proteome</keyword>
<dbReference type="InterPro" id="IPR005747">
    <property type="entry name" value="MutS2"/>
</dbReference>
<comment type="subunit">
    <text evidence="9">Homodimer. Binds to stalled ribosomes, contacting rRNA.</text>
</comment>
<accession>A0A0K8MGQ1</accession>
<keyword evidence="8 9" id="KW-0238">DNA-binding</keyword>
<dbReference type="GO" id="GO:0006298">
    <property type="term" value="P:mismatch repair"/>
    <property type="evidence" value="ECO:0007669"/>
    <property type="project" value="InterPro"/>
</dbReference>
<keyword evidence="6 9" id="KW-0067">ATP-binding</keyword>
<dbReference type="InterPro" id="IPR007696">
    <property type="entry name" value="DNA_mismatch_repair_MutS_core"/>
</dbReference>
<proteinExistence type="inferred from homology"/>
<dbReference type="SUPFAM" id="SSF160443">
    <property type="entry name" value="SMR domain-like"/>
    <property type="match status" value="1"/>
</dbReference>
<keyword evidence="2 9" id="KW-0699">rRNA-binding</keyword>
<dbReference type="GO" id="GO:0140664">
    <property type="term" value="F:ATP-dependent DNA damage sensor activity"/>
    <property type="evidence" value="ECO:0007669"/>
    <property type="project" value="InterPro"/>
</dbReference>
<dbReference type="PROSITE" id="PS50828">
    <property type="entry name" value="SMR"/>
    <property type="match status" value="1"/>
</dbReference>
<dbReference type="SUPFAM" id="SSF48334">
    <property type="entry name" value="DNA repair protein MutS, domain III"/>
    <property type="match status" value="1"/>
</dbReference>
<dbReference type="SMART" id="SM00533">
    <property type="entry name" value="MUTSd"/>
    <property type="match status" value="1"/>
</dbReference>
<evidence type="ECO:0000256" key="8">
    <source>
        <dbReference type="ARBA" id="ARBA00023125"/>
    </source>
</evidence>
<dbReference type="InterPro" id="IPR036063">
    <property type="entry name" value="Smr_dom_sf"/>
</dbReference>
<dbReference type="GO" id="GO:0005524">
    <property type="term" value="F:ATP binding"/>
    <property type="evidence" value="ECO:0007669"/>
    <property type="project" value="UniProtKB-UniRule"/>
</dbReference>
<evidence type="ECO:0000313" key="11">
    <source>
        <dbReference type="EMBL" id="GAO99736.1"/>
    </source>
</evidence>
<dbReference type="InterPro" id="IPR002625">
    <property type="entry name" value="Smr_dom"/>
</dbReference>
<keyword evidence="7 9" id="KW-0694">RNA-binding</keyword>
<dbReference type="SUPFAM" id="SSF52540">
    <property type="entry name" value="P-loop containing nucleoside triphosphate hydrolases"/>
    <property type="match status" value="1"/>
</dbReference>
<dbReference type="HAMAP" id="MF_00092">
    <property type="entry name" value="MutS2"/>
    <property type="match status" value="1"/>
</dbReference>
<evidence type="ECO:0000256" key="5">
    <source>
        <dbReference type="ARBA" id="ARBA00022801"/>
    </source>
</evidence>
<sequence>MNEKVLQTLEYDKIKDQLYPFIQTEQGERLVADLHPSANFAEVSAWLQETNEAVLIDRMRGGMLLPSLVDIKDQVRRLEIQASLNGTEIVSLAQVLIATAAIANFFEKLQEDDLGSSVTLLQERVDNLTLLPELTATVQKALDETGHVLDGASSTLASLRRRMTGHENSIRQKLQGLTRGKSAQYLSEPIITRRSDRYVLPVKAEYRHQIPGVVHDQSQSGQTYYIEPQVVVEMANAWSELHVQALAEEDRILAELSVELADHSEDLLTNALILGQLDFINAKARLAKSQNAQAPVLSKDQSVDLQQAWHPLISEKVAVKNDIALGGDYQTLIITGPNTGGKTITIKTLGLLQLLAQSGLFITTGRPSTVAVFEQVFADIGDEQSIEQNLSTFSSHMANIRQILTQINDRSLVIYDELGAGTDPQEGAALAMAILDKTRELKAKTIATTHYPELKLYGYDRPETENASMVFDVETLKPTYQLLIGVPGQSNALAIAKRLGFADDLLADAKSMVNPEDQNLNRMIQDLVDQRQLVKSERVSLEDKTKEVDQKAATLDEKTLKLEQDEAKVMMAAKKEANHLVSKTRKEADQLISEIRKERLAGGQASGLSEQELQKQKQAIASLHQTDHLEKNKILQKAKKAKVLTAGDEVMVQSYKQQGTLVKKHKNGQWEVQLGILKMLVDEDDLVKTEATAKAQETKKKQHKQKVAKTAHKTSATGRVQAKLDLRGVRYEAAIVDLDRYLDTVTLANLSSVEIIHGKGTGALRKGVTDFLRSDRRVKEFHFASANAGGDGATIVTLR</sequence>
<evidence type="ECO:0000256" key="2">
    <source>
        <dbReference type="ARBA" id="ARBA00022730"/>
    </source>
</evidence>
<dbReference type="GO" id="GO:0019843">
    <property type="term" value="F:rRNA binding"/>
    <property type="evidence" value="ECO:0007669"/>
    <property type="project" value="UniProtKB-UniRule"/>
</dbReference>
<dbReference type="Pfam" id="PF20297">
    <property type="entry name" value="MSSS"/>
    <property type="match status" value="1"/>
</dbReference>
<dbReference type="SMART" id="SM00534">
    <property type="entry name" value="MUTSac"/>
    <property type="match status" value="1"/>
</dbReference>
<dbReference type="Gene3D" id="3.40.50.300">
    <property type="entry name" value="P-loop containing nucleotide triphosphate hydrolases"/>
    <property type="match status" value="1"/>
</dbReference>
<evidence type="ECO:0000256" key="1">
    <source>
        <dbReference type="ARBA" id="ARBA00022722"/>
    </source>
</evidence>
<comment type="similarity">
    <text evidence="9">Belongs to the DNA mismatch repair MutS family. MutS2 subfamily.</text>
</comment>
<evidence type="ECO:0000259" key="10">
    <source>
        <dbReference type="PROSITE" id="PS50828"/>
    </source>
</evidence>
<keyword evidence="5 9" id="KW-0378">Hydrolase</keyword>
<dbReference type="PIRSF" id="PIRSF005814">
    <property type="entry name" value="MutS_YshD"/>
    <property type="match status" value="1"/>
</dbReference>
<feature type="binding site" evidence="9">
    <location>
        <begin position="336"/>
        <end position="343"/>
    </location>
    <ligand>
        <name>ATP</name>
        <dbReference type="ChEBI" id="CHEBI:30616"/>
    </ligand>
</feature>
<evidence type="ECO:0000313" key="12">
    <source>
        <dbReference type="Proteomes" id="UP000253891"/>
    </source>
</evidence>
<dbReference type="FunFam" id="3.40.50.300:FF:000830">
    <property type="entry name" value="Endonuclease MutS2"/>
    <property type="match status" value="1"/>
</dbReference>
<dbReference type="InterPro" id="IPR046893">
    <property type="entry name" value="MSSS"/>
</dbReference>
<name>A0A0K8MGQ1_9LACO</name>
<keyword evidence="1 9" id="KW-0540">Nuclease</keyword>
<dbReference type="SMART" id="SM00463">
    <property type="entry name" value="SMR"/>
    <property type="match status" value="1"/>
</dbReference>
<dbReference type="NCBIfam" id="TIGR01069">
    <property type="entry name" value="mutS2"/>
    <property type="match status" value="1"/>
</dbReference>
<dbReference type="OrthoDB" id="9808166at2"/>
<dbReference type="EMBL" id="DF968001">
    <property type="protein sequence ID" value="GAO99736.1"/>
    <property type="molecule type" value="Genomic_DNA"/>
</dbReference>
<organism evidence="11 12">
    <name type="scientific">Fructobacillus ficulneus</name>
    <dbReference type="NCBI Taxonomy" id="157463"/>
    <lineage>
        <taxon>Bacteria</taxon>
        <taxon>Bacillati</taxon>
        <taxon>Bacillota</taxon>
        <taxon>Bacilli</taxon>
        <taxon>Lactobacillales</taxon>
        <taxon>Lactobacillaceae</taxon>
        <taxon>Fructobacillus</taxon>
    </lineage>
</organism>
<dbReference type="PANTHER" id="PTHR48466">
    <property type="entry name" value="OS10G0509000 PROTEIN-RELATED"/>
    <property type="match status" value="1"/>
</dbReference>
<dbReference type="Gene3D" id="3.30.1370.110">
    <property type="match status" value="1"/>
</dbReference>
<comment type="function">
    <text evidence="9">Endonuclease that is involved in the suppression of homologous recombination and thus may have a key role in the control of bacterial genetic diversity.</text>
</comment>
<dbReference type="GO" id="GO:0043023">
    <property type="term" value="F:ribosomal large subunit binding"/>
    <property type="evidence" value="ECO:0007669"/>
    <property type="project" value="UniProtKB-UniRule"/>
</dbReference>
<dbReference type="GO" id="GO:0045910">
    <property type="term" value="P:negative regulation of DNA recombination"/>
    <property type="evidence" value="ECO:0007669"/>
    <property type="project" value="InterPro"/>
</dbReference>
<dbReference type="GO" id="GO:0016887">
    <property type="term" value="F:ATP hydrolysis activity"/>
    <property type="evidence" value="ECO:0007669"/>
    <property type="project" value="InterPro"/>
</dbReference>
<keyword evidence="3 9" id="KW-0547">Nucleotide-binding</keyword>
<dbReference type="EC" id="3.6.4.-" evidence="9"/>
<dbReference type="GO" id="GO:0072344">
    <property type="term" value="P:rescue of stalled ribosome"/>
    <property type="evidence" value="ECO:0007669"/>
    <property type="project" value="UniProtKB-UniRule"/>
</dbReference>
<evidence type="ECO:0000256" key="9">
    <source>
        <dbReference type="HAMAP-Rule" id="MF_00092"/>
    </source>
</evidence>
<comment type="function">
    <text evidence="9">Acts as a ribosome collision sensor, splitting the ribosome into its 2 subunits. Detects stalled/collided 70S ribosomes which it binds and splits by an ATP-hydrolysis driven conformational change. Acts upstream of the ribosome quality control system (RQC), a ribosome-associated complex that mediates the extraction of incompletely synthesized nascent chains from stalled ribosomes and their subsequent degradation. Probably generates substrates for RQC.</text>
</comment>
<evidence type="ECO:0000256" key="3">
    <source>
        <dbReference type="ARBA" id="ARBA00022741"/>
    </source>
</evidence>